<accession>A0AA89B040</accession>
<dbReference type="CDD" id="cd01098">
    <property type="entry name" value="PAN_AP_plant"/>
    <property type="match status" value="1"/>
</dbReference>
<dbReference type="GO" id="GO:0004672">
    <property type="term" value="F:protein kinase activity"/>
    <property type="evidence" value="ECO:0007669"/>
    <property type="project" value="InterPro"/>
</dbReference>
<sequence length="533" mass="60713">MYIEKVLVKRSDRYTLARLEFGWNLTSGQNQYLTSWKDTSDPSPGDFTCRIDNLGLPQVVLRKGSEKKLRTGPWNGLRYSGFIPKSQRQWDVLDWSSGCVRKMPLDCQKGEGFVKLKNVKLPDLLEFRLNEGMDLNQCEAECLKNCACTAFANSDIRGGGTGCLNWFGDLIDIREFSEQGSELDIYIRMPASELVYMPLKGCQMRWFQINELTLVFFRQQSEGEKTDATDGIHINCFSSACPQLVNLAYHEKEKKEDGRTYFAIKNGVALAGTLSMGQDVAIKRLSKDSVQGVQEFKNEIILNSKLQHRNLIRTLGCCLEGEERMLVYEYMPNKSLDFFFFGVILLIFLLIRKRLISYMSPEYAIAGKFSVKSDVFSFGVLVMEIVSGKRNTRYHDHPDHYHSLLGHVMASLLKAAGQQRTFQVLPTNPCFRQPDHNQNGQKAGADCSLITSFRDACLRLVYMAWLLWTERKALEQMDTCLRDTYVESHVLRFIQKLPKDRPTMSSVILMLGNEGVTLPQPVQSGFFVEGSSI</sequence>
<dbReference type="InterPro" id="IPR001245">
    <property type="entry name" value="Ser-Thr/Tyr_kinase_cat_dom"/>
</dbReference>
<evidence type="ECO:0000313" key="3">
    <source>
        <dbReference type="Proteomes" id="UP001188597"/>
    </source>
</evidence>
<evidence type="ECO:0000313" key="2">
    <source>
        <dbReference type="EMBL" id="KAK3021403.1"/>
    </source>
</evidence>
<dbReference type="PANTHER" id="PTHR32444">
    <property type="entry name" value="BULB-TYPE LECTIN DOMAIN-CONTAINING PROTEIN"/>
    <property type="match status" value="1"/>
</dbReference>
<dbReference type="SUPFAM" id="SSF56112">
    <property type="entry name" value="Protein kinase-like (PK-like)"/>
    <property type="match status" value="1"/>
</dbReference>
<dbReference type="Gene3D" id="1.10.510.10">
    <property type="entry name" value="Transferase(Phosphotransferase) domain 1"/>
    <property type="match status" value="1"/>
</dbReference>
<dbReference type="SMART" id="SM00473">
    <property type="entry name" value="PAN_AP"/>
    <property type="match status" value="1"/>
</dbReference>
<dbReference type="Pfam" id="PF08276">
    <property type="entry name" value="PAN_2"/>
    <property type="match status" value="1"/>
</dbReference>
<dbReference type="EMBL" id="JAVXUP010000761">
    <property type="protein sequence ID" value="KAK3021403.1"/>
    <property type="molecule type" value="Genomic_DNA"/>
</dbReference>
<feature type="domain" description="Apple" evidence="1">
    <location>
        <begin position="107"/>
        <end position="190"/>
    </location>
</feature>
<name>A0AA89B040_9ASTE</name>
<protein>
    <recommendedName>
        <fullName evidence="1">Apple domain-containing protein</fullName>
    </recommendedName>
</protein>
<gene>
    <name evidence="2" type="ORF">RJ639_046811</name>
</gene>
<dbReference type="PANTHER" id="PTHR32444:SF118">
    <property type="entry name" value="OS09G0551150 PROTEIN"/>
    <property type="match status" value="1"/>
</dbReference>
<proteinExistence type="predicted"/>
<comment type="caution">
    <text evidence="2">The sequence shown here is derived from an EMBL/GenBank/DDBJ whole genome shotgun (WGS) entry which is preliminary data.</text>
</comment>
<evidence type="ECO:0000259" key="1">
    <source>
        <dbReference type="PROSITE" id="PS50948"/>
    </source>
</evidence>
<dbReference type="InterPro" id="IPR011009">
    <property type="entry name" value="Kinase-like_dom_sf"/>
</dbReference>
<dbReference type="Pfam" id="PF07714">
    <property type="entry name" value="PK_Tyr_Ser-Thr"/>
    <property type="match status" value="2"/>
</dbReference>
<dbReference type="InterPro" id="IPR003609">
    <property type="entry name" value="Pan_app"/>
</dbReference>
<reference evidence="2" key="1">
    <citation type="submission" date="2022-12" db="EMBL/GenBank/DDBJ databases">
        <title>Draft genome assemblies for two species of Escallonia (Escalloniales).</title>
        <authorList>
            <person name="Chanderbali A."/>
            <person name="Dervinis C."/>
            <person name="Anghel I."/>
            <person name="Soltis D."/>
            <person name="Soltis P."/>
            <person name="Zapata F."/>
        </authorList>
    </citation>
    <scope>NUCLEOTIDE SEQUENCE</scope>
    <source>
        <strain evidence="2">UCBG64.0493</strain>
        <tissue evidence="2">Leaf</tissue>
    </source>
</reference>
<dbReference type="AlphaFoldDB" id="A0AA89B040"/>
<dbReference type="FunFam" id="3.30.200.20:FF:000924">
    <property type="entry name" value="Uncharacterized protein"/>
    <property type="match status" value="1"/>
</dbReference>
<dbReference type="Proteomes" id="UP001188597">
    <property type="component" value="Unassembled WGS sequence"/>
</dbReference>
<dbReference type="Gene3D" id="3.30.200.20">
    <property type="entry name" value="Phosphorylase Kinase, domain 1"/>
    <property type="match status" value="1"/>
</dbReference>
<keyword evidence="3" id="KW-1185">Reference proteome</keyword>
<dbReference type="PROSITE" id="PS50948">
    <property type="entry name" value="PAN"/>
    <property type="match status" value="1"/>
</dbReference>
<organism evidence="2 3">
    <name type="scientific">Escallonia herrerae</name>
    <dbReference type="NCBI Taxonomy" id="1293975"/>
    <lineage>
        <taxon>Eukaryota</taxon>
        <taxon>Viridiplantae</taxon>
        <taxon>Streptophyta</taxon>
        <taxon>Embryophyta</taxon>
        <taxon>Tracheophyta</taxon>
        <taxon>Spermatophyta</taxon>
        <taxon>Magnoliopsida</taxon>
        <taxon>eudicotyledons</taxon>
        <taxon>Gunneridae</taxon>
        <taxon>Pentapetalae</taxon>
        <taxon>asterids</taxon>
        <taxon>campanulids</taxon>
        <taxon>Escalloniales</taxon>
        <taxon>Escalloniaceae</taxon>
        <taxon>Escallonia</taxon>
    </lineage>
</organism>